<name>A0ABD3J0V4_EUCGL</name>
<organism evidence="2 3">
    <name type="scientific">Eucalyptus globulus</name>
    <name type="common">Tasmanian blue gum</name>
    <dbReference type="NCBI Taxonomy" id="34317"/>
    <lineage>
        <taxon>Eukaryota</taxon>
        <taxon>Viridiplantae</taxon>
        <taxon>Streptophyta</taxon>
        <taxon>Embryophyta</taxon>
        <taxon>Tracheophyta</taxon>
        <taxon>Spermatophyta</taxon>
        <taxon>Magnoliopsida</taxon>
        <taxon>eudicotyledons</taxon>
        <taxon>Gunneridae</taxon>
        <taxon>Pentapetalae</taxon>
        <taxon>rosids</taxon>
        <taxon>malvids</taxon>
        <taxon>Myrtales</taxon>
        <taxon>Myrtaceae</taxon>
        <taxon>Myrtoideae</taxon>
        <taxon>Eucalypteae</taxon>
        <taxon>Eucalyptus</taxon>
    </lineage>
</organism>
<feature type="region of interest" description="Disordered" evidence="1">
    <location>
        <begin position="71"/>
        <end position="114"/>
    </location>
</feature>
<dbReference type="AlphaFoldDB" id="A0ABD3J0V4"/>
<evidence type="ECO:0000256" key="1">
    <source>
        <dbReference type="SAM" id="MobiDB-lite"/>
    </source>
</evidence>
<reference evidence="2 3" key="1">
    <citation type="submission" date="2024-11" db="EMBL/GenBank/DDBJ databases">
        <title>Chromosome-level genome assembly of Eucalyptus globulus Labill. provides insights into its genome evolution.</title>
        <authorList>
            <person name="Li X."/>
        </authorList>
    </citation>
    <scope>NUCLEOTIDE SEQUENCE [LARGE SCALE GENOMIC DNA]</scope>
    <source>
        <strain evidence="2">CL2024</strain>
        <tissue evidence="2">Fresh tender leaves</tissue>
    </source>
</reference>
<keyword evidence="3" id="KW-1185">Reference proteome</keyword>
<dbReference type="EMBL" id="JBJKBG010000010">
    <property type="protein sequence ID" value="KAL3719799.1"/>
    <property type="molecule type" value="Genomic_DNA"/>
</dbReference>
<sequence length="114" mass="13060">MKKRGVVEGEVDWRERERLCAFTSTHLLGANPTQHAVPPRHFQTQREDANDGESEMDRAKHSFAKVVLNWKEEEEEGEERETAEPPSERCNIVVLPPLTSHEGLSADNTNRNIR</sequence>
<evidence type="ECO:0000313" key="3">
    <source>
        <dbReference type="Proteomes" id="UP001634007"/>
    </source>
</evidence>
<dbReference type="Proteomes" id="UP001634007">
    <property type="component" value="Unassembled WGS sequence"/>
</dbReference>
<feature type="compositionally biased region" description="Basic and acidic residues" evidence="1">
    <location>
        <begin position="44"/>
        <end position="58"/>
    </location>
</feature>
<comment type="caution">
    <text evidence="2">The sequence shown here is derived from an EMBL/GenBank/DDBJ whole genome shotgun (WGS) entry which is preliminary data.</text>
</comment>
<evidence type="ECO:0000313" key="2">
    <source>
        <dbReference type="EMBL" id="KAL3719799.1"/>
    </source>
</evidence>
<protein>
    <submittedName>
        <fullName evidence="2">Uncharacterized protein</fullName>
    </submittedName>
</protein>
<gene>
    <name evidence="2" type="ORF">ACJRO7_004732</name>
</gene>
<feature type="region of interest" description="Disordered" evidence="1">
    <location>
        <begin position="30"/>
        <end position="58"/>
    </location>
</feature>
<accession>A0ABD3J0V4</accession>
<proteinExistence type="predicted"/>